<keyword evidence="1" id="KW-0812">Transmembrane</keyword>
<evidence type="ECO:0000313" key="3">
    <source>
        <dbReference type="Proteomes" id="UP000192277"/>
    </source>
</evidence>
<dbReference type="Proteomes" id="UP000192277">
    <property type="component" value="Unassembled WGS sequence"/>
</dbReference>
<comment type="caution">
    <text evidence="2">The sequence shown here is derived from an EMBL/GenBank/DDBJ whole genome shotgun (WGS) entry which is preliminary data.</text>
</comment>
<name>A0ABX3NSD8_9BACT</name>
<dbReference type="RefSeq" id="WP_014217667.1">
    <property type="nucleotide sequence ID" value="NZ_LWBO01000077.1"/>
</dbReference>
<dbReference type="EMBL" id="LWBO01000077">
    <property type="protein sequence ID" value="OQP40432.1"/>
    <property type="molecule type" value="Genomic_DNA"/>
</dbReference>
<gene>
    <name evidence="2" type="ORF">A4D02_16085</name>
</gene>
<keyword evidence="3" id="KW-1185">Reference proteome</keyword>
<keyword evidence="1" id="KW-0472">Membrane</keyword>
<feature type="transmembrane region" description="Helical" evidence="1">
    <location>
        <begin position="61"/>
        <end position="83"/>
    </location>
</feature>
<accession>A0ABX3NSD8</accession>
<protein>
    <submittedName>
        <fullName evidence="2">Uncharacterized protein</fullName>
    </submittedName>
</protein>
<evidence type="ECO:0000256" key="1">
    <source>
        <dbReference type="SAM" id="Phobius"/>
    </source>
</evidence>
<evidence type="ECO:0000313" key="2">
    <source>
        <dbReference type="EMBL" id="OQP40432.1"/>
    </source>
</evidence>
<keyword evidence="1" id="KW-1133">Transmembrane helix</keyword>
<proteinExistence type="predicted"/>
<sequence>MRKLLIILVLTFLIFIILNYSTAKFEGAVDGEDTMGFPLTYFRRFAYGEVVVPPPIPTETFYWKLLFDILFAACMGIVGFTIFTKVWNSFKK</sequence>
<organism evidence="2 3">
    <name type="scientific">Niastella koreensis</name>
    <dbReference type="NCBI Taxonomy" id="354356"/>
    <lineage>
        <taxon>Bacteria</taxon>
        <taxon>Pseudomonadati</taxon>
        <taxon>Bacteroidota</taxon>
        <taxon>Chitinophagia</taxon>
        <taxon>Chitinophagales</taxon>
        <taxon>Chitinophagaceae</taxon>
        <taxon>Niastella</taxon>
    </lineage>
</organism>
<reference evidence="2 3" key="1">
    <citation type="submission" date="2016-04" db="EMBL/GenBank/DDBJ databases">
        <authorList>
            <person name="Chen L."/>
            <person name="Zhuang W."/>
            <person name="Wang G."/>
        </authorList>
    </citation>
    <scope>NUCLEOTIDE SEQUENCE [LARGE SCALE GENOMIC DNA]</scope>
    <source>
        <strain evidence="3">GR20</strain>
    </source>
</reference>